<accession>A0A2N9J624</accession>
<reference evidence="1" key="1">
    <citation type="submission" date="2018-02" db="EMBL/GenBank/DDBJ databases">
        <authorList>
            <person name="Cohen D.B."/>
            <person name="Kent A.D."/>
        </authorList>
    </citation>
    <scope>NUCLEOTIDE SEQUENCE</scope>
</reference>
<dbReference type="EMBL" id="OIVN01006382">
    <property type="protein sequence ID" value="SPD31970.1"/>
    <property type="molecule type" value="Genomic_DNA"/>
</dbReference>
<proteinExistence type="predicted"/>
<name>A0A2N9J624_FAGSY</name>
<protein>
    <submittedName>
        <fullName evidence="1">Uncharacterized protein</fullName>
    </submittedName>
</protein>
<sequence>MADGAFPLVPPDLPGHDFHVESCGRQVKSTPHDAPSTASEVFMPEEVRAQSFVRSESVVDLGAIPEISSDVSSAVDHDMHAKGASASAAATLVGSEHLDNIGTGEAMHIPEEDENVGIIGEVTIASLPPRPIAGQLTTKHGNFVTNFRLSAGLGGPMLSLFGSVLAAMNRSNLRTMTKAQILAWKGVIQDLMEVRFSGCADSLSKGNDIYGRDGSQI</sequence>
<evidence type="ECO:0000313" key="1">
    <source>
        <dbReference type="EMBL" id="SPD31970.1"/>
    </source>
</evidence>
<organism evidence="1">
    <name type="scientific">Fagus sylvatica</name>
    <name type="common">Beechnut</name>
    <dbReference type="NCBI Taxonomy" id="28930"/>
    <lineage>
        <taxon>Eukaryota</taxon>
        <taxon>Viridiplantae</taxon>
        <taxon>Streptophyta</taxon>
        <taxon>Embryophyta</taxon>
        <taxon>Tracheophyta</taxon>
        <taxon>Spermatophyta</taxon>
        <taxon>Magnoliopsida</taxon>
        <taxon>eudicotyledons</taxon>
        <taxon>Gunneridae</taxon>
        <taxon>Pentapetalae</taxon>
        <taxon>rosids</taxon>
        <taxon>fabids</taxon>
        <taxon>Fagales</taxon>
        <taxon>Fagaceae</taxon>
        <taxon>Fagus</taxon>
    </lineage>
</organism>
<gene>
    <name evidence="1" type="ORF">FSB_LOCUS59852</name>
</gene>
<dbReference type="AlphaFoldDB" id="A0A2N9J624"/>